<accession>A0A7T0KDW6</accession>
<keyword evidence="6" id="KW-0547">Nucleotide-binding</keyword>
<dbReference type="InterPro" id="IPR050095">
    <property type="entry name" value="ECF_ABC_transporter_ATP-bd"/>
</dbReference>
<dbReference type="PROSITE" id="PS50893">
    <property type="entry name" value="ABC_TRANSPORTER_2"/>
    <property type="match status" value="2"/>
</dbReference>
<dbReference type="Proteomes" id="UP000594681">
    <property type="component" value="Chromosome"/>
</dbReference>
<dbReference type="GO" id="GO:0043190">
    <property type="term" value="C:ATP-binding cassette (ABC) transporter complex"/>
    <property type="evidence" value="ECO:0007669"/>
    <property type="project" value="TreeGrafter"/>
</dbReference>
<dbReference type="GO" id="GO:0042626">
    <property type="term" value="F:ATPase-coupled transmembrane transporter activity"/>
    <property type="evidence" value="ECO:0007669"/>
    <property type="project" value="TreeGrafter"/>
</dbReference>
<dbReference type="RefSeq" id="WP_165010570.1">
    <property type="nucleotide sequence ID" value="NZ_CP064954.1"/>
</dbReference>
<feature type="domain" description="ABC transporter" evidence="11">
    <location>
        <begin position="5"/>
        <end position="285"/>
    </location>
</feature>
<keyword evidence="5" id="KW-0677">Repeat</keyword>
<comment type="subcellular location">
    <subcellularLocation>
        <location evidence="1">Cell membrane</location>
        <topology evidence="1">Peripheral membrane protein</topology>
    </subcellularLocation>
</comment>
<sequence length="555" mass="58863">MSAAVELEGVSFRYAVGAGSRLSDAGVQDLSLQIEPGECILLTGDSGSGKSTLLQVLSGLIPHFHPGELIGSVRISASASPGCIASPGCSASAGSRAGTSAGAATAVGAGTVEYSPAQQPLSRAIEFSASVFQNPRTQFFTDTVDAELAFGLENLGVEPSEIEARIRHAVAALGIEHLRGRNLRELSGGQLQVVACACALVCPGGLVLLDEPSSNLSLEGIRVLQQALHRLKELGKTVVIAEHRLFFLREVADKVFYLHQGSIARTFNARDFFTLSTRERQALGLRALDFQPLPRLEACLVTSGEPSSPSDLELHEECLELRSLRFAYGRTPVIDIEHLAFPAGEVCALLGPNGAGKTTLARLICGLAAPQRGGKISLGGVEMSGKQRLAVSHMVMQDVGRQLFAATVEEELTLGLNKAQRAGVDVAGLLAAVELDSCAQRHPQSLSGGQRQRLAIAVAQANSARAHSHKTRLQANTARSQGNTVYFQRTNSPQPQVYIFDEPTSGVGWRHLQSIAQLLRALAADGAVVIVITHDYELVAAAATRMINLKEVNRV</sequence>
<dbReference type="InterPro" id="IPR015856">
    <property type="entry name" value="ABC_transpr_CbiO/EcfA_su"/>
</dbReference>
<evidence type="ECO:0000256" key="7">
    <source>
        <dbReference type="ARBA" id="ARBA00022840"/>
    </source>
</evidence>
<feature type="domain" description="ABC transporter" evidence="11">
    <location>
        <begin position="319"/>
        <end position="551"/>
    </location>
</feature>
<dbReference type="InterPro" id="IPR003439">
    <property type="entry name" value="ABC_transporter-like_ATP-bd"/>
</dbReference>
<dbReference type="SMART" id="SM00382">
    <property type="entry name" value="AAA"/>
    <property type="match status" value="2"/>
</dbReference>
<dbReference type="AlphaFoldDB" id="A0A7T0KDW6"/>
<dbReference type="InterPro" id="IPR003593">
    <property type="entry name" value="AAA+_ATPase"/>
</dbReference>
<comment type="similarity">
    <text evidence="2">Belongs to the ABC transporter superfamily.</text>
</comment>
<evidence type="ECO:0000256" key="8">
    <source>
        <dbReference type="ARBA" id="ARBA00022967"/>
    </source>
</evidence>
<dbReference type="PANTHER" id="PTHR43553">
    <property type="entry name" value="HEAVY METAL TRANSPORTER"/>
    <property type="match status" value="1"/>
</dbReference>
<dbReference type="Gene3D" id="3.40.50.300">
    <property type="entry name" value="P-loop containing nucleotide triphosphate hydrolases"/>
    <property type="match status" value="2"/>
</dbReference>
<reference evidence="12 13" key="1">
    <citation type="submission" date="2020-11" db="EMBL/GenBank/DDBJ databases">
        <title>Corynebacterium sp. ZJ-599.</title>
        <authorList>
            <person name="Zhou J."/>
        </authorList>
    </citation>
    <scope>NUCLEOTIDE SEQUENCE [LARGE SCALE GENOMIC DNA]</scope>
    <source>
        <strain evidence="12 13">ZJ-599</strain>
    </source>
</reference>
<evidence type="ECO:0000256" key="5">
    <source>
        <dbReference type="ARBA" id="ARBA00022737"/>
    </source>
</evidence>
<organism evidence="12 13">
    <name type="scientific">Corynebacterium lizhenjunii</name>
    <dbReference type="NCBI Taxonomy" id="2709394"/>
    <lineage>
        <taxon>Bacteria</taxon>
        <taxon>Bacillati</taxon>
        <taxon>Actinomycetota</taxon>
        <taxon>Actinomycetes</taxon>
        <taxon>Mycobacteriales</taxon>
        <taxon>Corynebacteriaceae</taxon>
        <taxon>Corynebacterium</taxon>
    </lineage>
</organism>
<dbReference type="EMBL" id="CP064954">
    <property type="protein sequence ID" value="QPK78998.1"/>
    <property type="molecule type" value="Genomic_DNA"/>
</dbReference>
<keyword evidence="7 12" id="KW-0067">ATP-binding</keyword>
<dbReference type="InterPro" id="IPR027417">
    <property type="entry name" value="P-loop_NTPase"/>
</dbReference>
<evidence type="ECO:0000256" key="10">
    <source>
        <dbReference type="ARBA" id="ARBA00025157"/>
    </source>
</evidence>
<protein>
    <submittedName>
        <fullName evidence="12">ABC transporter ATP-binding protein</fullName>
    </submittedName>
</protein>
<name>A0A7T0KDW6_9CORY</name>
<dbReference type="PROSITE" id="PS00675">
    <property type="entry name" value="SIGMA54_INTERACT_1"/>
    <property type="match status" value="1"/>
</dbReference>
<evidence type="ECO:0000256" key="1">
    <source>
        <dbReference type="ARBA" id="ARBA00004202"/>
    </source>
</evidence>
<gene>
    <name evidence="12" type="ORF">G7Y31_10925</name>
</gene>
<evidence type="ECO:0000256" key="6">
    <source>
        <dbReference type="ARBA" id="ARBA00022741"/>
    </source>
</evidence>
<evidence type="ECO:0000259" key="11">
    <source>
        <dbReference type="PROSITE" id="PS50893"/>
    </source>
</evidence>
<evidence type="ECO:0000256" key="2">
    <source>
        <dbReference type="ARBA" id="ARBA00005417"/>
    </source>
</evidence>
<evidence type="ECO:0000256" key="4">
    <source>
        <dbReference type="ARBA" id="ARBA00022475"/>
    </source>
</evidence>
<keyword evidence="3" id="KW-0813">Transport</keyword>
<keyword evidence="9" id="KW-0472">Membrane</keyword>
<keyword evidence="8" id="KW-1278">Translocase</keyword>
<dbReference type="KEGG" id="cliz:G7Y31_10925"/>
<keyword evidence="4" id="KW-1003">Cell membrane</keyword>
<dbReference type="GO" id="GO:0016887">
    <property type="term" value="F:ATP hydrolysis activity"/>
    <property type="evidence" value="ECO:0007669"/>
    <property type="project" value="InterPro"/>
</dbReference>
<proteinExistence type="inferred from homology"/>
<comment type="function">
    <text evidence="10">Probably part of an ABC transporter complex. Responsible for energy coupling to the transport system.</text>
</comment>
<dbReference type="PANTHER" id="PTHR43553:SF23">
    <property type="entry name" value="ABC TRANSPORTER ATP-BINDING COMPONENT"/>
    <property type="match status" value="1"/>
</dbReference>
<evidence type="ECO:0000313" key="13">
    <source>
        <dbReference type="Proteomes" id="UP000594681"/>
    </source>
</evidence>
<dbReference type="GO" id="GO:0005524">
    <property type="term" value="F:ATP binding"/>
    <property type="evidence" value="ECO:0007669"/>
    <property type="project" value="UniProtKB-KW"/>
</dbReference>
<dbReference type="InterPro" id="IPR025662">
    <property type="entry name" value="Sigma_54_int_dom_ATP-bd_1"/>
</dbReference>
<dbReference type="Pfam" id="PF00005">
    <property type="entry name" value="ABC_tran"/>
    <property type="match status" value="3"/>
</dbReference>
<evidence type="ECO:0000256" key="9">
    <source>
        <dbReference type="ARBA" id="ARBA00023136"/>
    </source>
</evidence>
<keyword evidence="13" id="KW-1185">Reference proteome</keyword>
<evidence type="ECO:0000256" key="3">
    <source>
        <dbReference type="ARBA" id="ARBA00022448"/>
    </source>
</evidence>
<dbReference type="SUPFAM" id="SSF52540">
    <property type="entry name" value="P-loop containing nucleoside triphosphate hydrolases"/>
    <property type="match status" value="2"/>
</dbReference>
<dbReference type="CDD" id="cd03225">
    <property type="entry name" value="ABC_cobalt_CbiO_domain1"/>
    <property type="match status" value="1"/>
</dbReference>
<evidence type="ECO:0000313" key="12">
    <source>
        <dbReference type="EMBL" id="QPK78998.1"/>
    </source>
</evidence>